<gene>
    <name evidence="1" type="ORF">ABM479_12120</name>
</gene>
<dbReference type="AlphaFoldDB" id="A0AAU7RMZ8"/>
<name>A0AAU7RMZ8_9HYPH</name>
<organism evidence="1">
    <name type="scientific">Rhizobium sp. ZPR3</name>
    <dbReference type="NCBI Taxonomy" id="3158967"/>
    <lineage>
        <taxon>Bacteria</taxon>
        <taxon>Pseudomonadati</taxon>
        <taxon>Pseudomonadota</taxon>
        <taxon>Alphaproteobacteria</taxon>
        <taxon>Hyphomicrobiales</taxon>
        <taxon>Rhizobiaceae</taxon>
        <taxon>Rhizobium/Agrobacterium group</taxon>
        <taxon>Rhizobium</taxon>
    </lineage>
</organism>
<proteinExistence type="predicted"/>
<dbReference type="RefSeq" id="WP_349956206.1">
    <property type="nucleotide sequence ID" value="NZ_CP157960.1"/>
</dbReference>
<evidence type="ECO:0000313" key="1">
    <source>
        <dbReference type="EMBL" id="XBT91559.1"/>
    </source>
</evidence>
<sequence>MLNPEDRLLISSMVGIVSTAIQKDPETDPGLKRRFLQRLAETSHHAASANDLLSMASLSNTIHELTDDESFAAARRVLVWVEHFVSDEGKNSMPPGLTAPGHYTAGDLLRIIRKRVLEKYTIHQGDGSVRTLPAEKNGPFYYAVEEGRLTVASRPAGAAIEGSIANARAALLEQGERLIADLRGSNSQPYLRATLEAVQTKLTKENDIVQLGLLNISLEAAISGATDELNPVLANVLQAHAVGVRHYLAQFPEWLDFSDTAAAVELTNDDVDRLVNAAQELADALEKEELVDEAVPRSLRFVSELHHHPRKQLKRAGLFILRTIENATVAAFRSAFDFVSTAASTAKNKAAVMVGTVFAGAIALVIIHNSAAFVAASDAAWLKPAAEALLRGEQWAKRPPWKD</sequence>
<reference evidence="1" key="1">
    <citation type="submission" date="2024-06" db="EMBL/GenBank/DDBJ databases">
        <authorList>
            <person name="Li T."/>
            <person name="Gao R."/>
        </authorList>
    </citation>
    <scope>NUCLEOTIDE SEQUENCE</scope>
    <source>
        <strain evidence="1">ZPR3</strain>
    </source>
</reference>
<dbReference type="EMBL" id="CP157960">
    <property type="protein sequence ID" value="XBT91559.1"/>
    <property type="molecule type" value="Genomic_DNA"/>
</dbReference>
<accession>A0AAU7RMZ8</accession>
<protein>
    <submittedName>
        <fullName evidence="1">Uncharacterized protein</fullName>
    </submittedName>
</protein>